<evidence type="ECO:0000259" key="8">
    <source>
        <dbReference type="SMART" id="SM00363"/>
    </source>
</evidence>
<evidence type="ECO:0000256" key="1">
    <source>
        <dbReference type="ARBA" id="ARBA00007465"/>
    </source>
</evidence>
<dbReference type="PANTHER" id="PTHR11831">
    <property type="entry name" value="30S 40S RIBOSOMAL PROTEIN"/>
    <property type="match status" value="1"/>
</dbReference>
<dbReference type="SMART" id="SM00363">
    <property type="entry name" value="S4"/>
    <property type="match status" value="1"/>
</dbReference>
<dbReference type="Proteomes" id="UP000245609">
    <property type="component" value="Unassembled WGS sequence"/>
</dbReference>
<dbReference type="GO" id="GO:0003735">
    <property type="term" value="F:structural constituent of ribosome"/>
    <property type="evidence" value="ECO:0007669"/>
    <property type="project" value="TreeGrafter"/>
</dbReference>
<dbReference type="InterPro" id="IPR002942">
    <property type="entry name" value="S4_RNA-bd"/>
</dbReference>
<sequence length="331" mass="37801">MTISRSNRLSLTRGLVRLSWDKMNLYMLANKSRSTIASSGPTERPRSLFQQQWISKRETRAYHDADLTERQIYKLIPRNLPTVSFDSTVDPAALMYAKLERRVDVIVFRSHFANSIWEARHLILKGYVCLNGSKFKSPSHLVNDGDVISVDPIAICTLQNPSGSSESSKDSEGETPKVIQDPQTPEEKQALSKMINKQPTEDSNATESKVVEEEGSETLEEQDLKESEDNNSEGVVSQKKEKSEEEILEQANKKPIKRNGKLKNIEYEFVPLPFMQPWMFLPDYLEVNYNTCSTVFIREPTITRKGSELPSPFPPESHALAFLYYSKRGRY</sequence>
<dbReference type="GO" id="GO:0042274">
    <property type="term" value="P:ribosomal small subunit biogenesis"/>
    <property type="evidence" value="ECO:0007669"/>
    <property type="project" value="TreeGrafter"/>
</dbReference>
<dbReference type="GO" id="GO:0005763">
    <property type="term" value="C:mitochondrial small ribosomal subunit"/>
    <property type="evidence" value="ECO:0007669"/>
    <property type="project" value="TreeGrafter"/>
</dbReference>
<dbReference type="InterPro" id="IPR036986">
    <property type="entry name" value="S4_RNA-bd_sf"/>
</dbReference>
<dbReference type="AlphaFoldDB" id="A0A2T9ZAY4"/>
<comment type="similarity">
    <text evidence="1">Belongs to the universal ribosomal protein uS4 family.</text>
</comment>
<dbReference type="EMBL" id="MBFS01000815">
    <property type="protein sequence ID" value="PVV01769.1"/>
    <property type="molecule type" value="Genomic_DNA"/>
</dbReference>
<proteinExistence type="inferred from homology"/>
<accession>A0A2T9ZAY4</accession>
<dbReference type="GO" id="GO:0019843">
    <property type="term" value="F:rRNA binding"/>
    <property type="evidence" value="ECO:0007669"/>
    <property type="project" value="UniProtKB-KW"/>
</dbReference>
<keyword evidence="10" id="KW-1185">Reference proteome</keyword>
<dbReference type="SUPFAM" id="SSF55174">
    <property type="entry name" value="Alpha-L RNA-binding motif"/>
    <property type="match status" value="1"/>
</dbReference>
<dbReference type="InterPro" id="IPR022801">
    <property type="entry name" value="Ribosomal_uS4"/>
</dbReference>
<evidence type="ECO:0000256" key="7">
    <source>
        <dbReference type="SAM" id="MobiDB-lite"/>
    </source>
</evidence>
<reference evidence="9 10" key="1">
    <citation type="journal article" date="2018" name="MBio">
        <title>Comparative Genomics Reveals the Core Gene Toolbox for the Fungus-Insect Symbiosis.</title>
        <authorList>
            <person name="Wang Y."/>
            <person name="Stata M."/>
            <person name="Wang W."/>
            <person name="Stajich J.E."/>
            <person name="White M.M."/>
            <person name="Moncalvo J.M."/>
        </authorList>
    </citation>
    <scope>NUCLEOTIDE SEQUENCE [LARGE SCALE GENOMIC DNA]</scope>
    <source>
        <strain evidence="9 10">SC-DP-2</strain>
    </source>
</reference>
<dbReference type="Pfam" id="PF01479">
    <property type="entry name" value="S4"/>
    <property type="match status" value="1"/>
</dbReference>
<keyword evidence="4" id="KW-0689">Ribosomal protein</keyword>
<protein>
    <recommendedName>
        <fullName evidence="8">RNA-binding S4 domain-containing protein</fullName>
    </recommendedName>
</protein>
<evidence type="ECO:0000256" key="6">
    <source>
        <dbReference type="PROSITE-ProRule" id="PRU00182"/>
    </source>
</evidence>
<name>A0A2T9ZAY4_9FUNG</name>
<keyword evidence="3 6" id="KW-0694">RNA-binding</keyword>
<feature type="region of interest" description="Disordered" evidence="7">
    <location>
        <begin position="158"/>
        <end position="252"/>
    </location>
</feature>
<dbReference type="CDD" id="cd00165">
    <property type="entry name" value="S4"/>
    <property type="match status" value="1"/>
</dbReference>
<dbReference type="OrthoDB" id="3356781at2759"/>
<evidence type="ECO:0000313" key="10">
    <source>
        <dbReference type="Proteomes" id="UP000245609"/>
    </source>
</evidence>
<evidence type="ECO:0000313" key="9">
    <source>
        <dbReference type="EMBL" id="PVV01769.1"/>
    </source>
</evidence>
<comment type="caution">
    <text evidence="9">The sequence shown here is derived from an EMBL/GenBank/DDBJ whole genome shotgun (WGS) entry which is preliminary data.</text>
</comment>
<evidence type="ECO:0000256" key="2">
    <source>
        <dbReference type="ARBA" id="ARBA00022730"/>
    </source>
</evidence>
<evidence type="ECO:0000256" key="4">
    <source>
        <dbReference type="ARBA" id="ARBA00022980"/>
    </source>
</evidence>
<dbReference type="Gene3D" id="1.10.1050.10">
    <property type="entry name" value="Ribosomal Protein S4 Delta 41, Chain A, domain 1"/>
    <property type="match status" value="1"/>
</dbReference>
<organism evidence="9 10">
    <name type="scientific">Smittium megazygosporum</name>
    <dbReference type="NCBI Taxonomy" id="133381"/>
    <lineage>
        <taxon>Eukaryota</taxon>
        <taxon>Fungi</taxon>
        <taxon>Fungi incertae sedis</taxon>
        <taxon>Zoopagomycota</taxon>
        <taxon>Kickxellomycotina</taxon>
        <taxon>Harpellomycetes</taxon>
        <taxon>Harpellales</taxon>
        <taxon>Legeriomycetaceae</taxon>
        <taxon>Smittium</taxon>
    </lineage>
</organism>
<keyword evidence="2" id="KW-0699">rRNA-binding</keyword>
<dbReference type="PANTHER" id="PTHR11831:SF4">
    <property type="entry name" value="SMALL RIBOSOMAL SUBUNIT PROTEIN US4M"/>
    <property type="match status" value="1"/>
</dbReference>
<feature type="compositionally biased region" description="Polar residues" evidence="7">
    <location>
        <begin position="195"/>
        <end position="207"/>
    </location>
</feature>
<dbReference type="PROSITE" id="PS50889">
    <property type="entry name" value="S4"/>
    <property type="match status" value="1"/>
</dbReference>
<dbReference type="STRING" id="133381.A0A2T9ZAY4"/>
<dbReference type="Gene3D" id="3.10.290.10">
    <property type="entry name" value="RNA-binding S4 domain"/>
    <property type="match status" value="1"/>
</dbReference>
<keyword evidence="5" id="KW-0687">Ribonucleoprotein</keyword>
<evidence type="ECO:0000256" key="3">
    <source>
        <dbReference type="ARBA" id="ARBA00022884"/>
    </source>
</evidence>
<feature type="domain" description="RNA-binding S4" evidence="8">
    <location>
        <begin position="101"/>
        <end position="159"/>
    </location>
</feature>
<evidence type="ECO:0000256" key="5">
    <source>
        <dbReference type="ARBA" id="ARBA00023274"/>
    </source>
</evidence>
<gene>
    <name evidence="9" type="ORF">BB560_003799</name>
</gene>